<dbReference type="PANTHER" id="PTHR43391">
    <property type="entry name" value="RETINOL DEHYDROGENASE-RELATED"/>
    <property type="match status" value="1"/>
</dbReference>
<dbReference type="InterPro" id="IPR036291">
    <property type="entry name" value="NAD(P)-bd_dom_sf"/>
</dbReference>
<comment type="caution">
    <text evidence="5">The sequence shown here is derived from an EMBL/GenBank/DDBJ whole genome shotgun (WGS) entry which is preliminary data.</text>
</comment>
<dbReference type="Proteomes" id="UP000286208">
    <property type="component" value="Unassembled WGS sequence"/>
</dbReference>
<dbReference type="NCBIfam" id="NF006123">
    <property type="entry name" value="PRK08267.1"/>
    <property type="match status" value="1"/>
</dbReference>
<evidence type="ECO:0000259" key="4">
    <source>
        <dbReference type="SMART" id="SM00822"/>
    </source>
</evidence>
<keyword evidence="6" id="KW-1185">Reference proteome</keyword>
<proteinExistence type="inferred from homology"/>
<dbReference type="SMART" id="SM00822">
    <property type="entry name" value="PKS_KR"/>
    <property type="match status" value="1"/>
</dbReference>
<keyword evidence="2" id="KW-0560">Oxidoreductase</keyword>
<name>A0A438BG58_9NOCA</name>
<evidence type="ECO:0000256" key="2">
    <source>
        <dbReference type="ARBA" id="ARBA00023002"/>
    </source>
</evidence>
<evidence type="ECO:0000313" key="6">
    <source>
        <dbReference type="Proteomes" id="UP000286208"/>
    </source>
</evidence>
<dbReference type="EMBL" id="RKLP01000003">
    <property type="protein sequence ID" value="RVW09980.1"/>
    <property type="molecule type" value="Genomic_DNA"/>
</dbReference>
<evidence type="ECO:0000313" key="5">
    <source>
        <dbReference type="EMBL" id="RVW09980.1"/>
    </source>
</evidence>
<sequence length="279" mass="29328">MALTPGSTVFITGAAAGIGRATALAFAARGCVVGAYDVDDEGLASLREEIVARGGRARTGLLDVTDLDGWRARLAEFTTDGRLDVLVNNAGVLSSGPFEDIPVDAHRRMLDINVGGTINGLLAAFPYLKRTPGAQVVNLGSASAIYGQPELATYGATKFAVRGLTEALDLEWSAHDIRVIDMWPLFVRTGMVRGMSTGSTRSLGVRLTAQDVADAIVAATGHRGRIPKVHFAVGVQARVLAAAGVTPAWLARATNRLLSRGGRTRSGEATRVQRRPVAV</sequence>
<evidence type="ECO:0000256" key="3">
    <source>
        <dbReference type="RuleBase" id="RU000363"/>
    </source>
</evidence>
<reference evidence="5 6" key="1">
    <citation type="submission" date="2018-11" db="EMBL/GenBank/DDBJ databases">
        <title>Rhodococcus spongicola sp. nov. and Rhodococcus xishaensis sp. nov. from marine sponges.</title>
        <authorList>
            <person name="Li L."/>
            <person name="Lin H.W."/>
        </authorList>
    </citation>
    <scope>NUCLEOTIDE SEQUENCE [LARGE SCALE GENOMIC DNA]</scope>
    <source>
        <strain evidence="5 6">CCTCC AB2014297</strain>
    </source>
</reference>
<gene>
    <name evidence="5" type="ORF">EGT67_07025</name>
</gene>
<protein>
    <submittedName>
        <fullName evidence="5">SDR family oxidoreductase</fullName>
    </submittedName>
</protein>
<dbReference type="RefSeq" id="WP_127915361.1">
    <property type="nucleotide sequence ID" value="NZ_RKLP01000003.1"/>
</dbReference>
<dbReference type="Pfam" id="PF00106">
    <property type="entry name" value="adh_short"/>
    <property type="match status" value="1"/>
</dbReference>
<dbReference type="OrthoDB" id="658698at2"/>
<organism evidence="5 6">
    <name type="scientific">Prescottella agglutinans</name>
    <dbReference type="NCBI Taxonomy" id="1644129"/>
    <lineage>
        <taxon>Bacteria</taxon>
        <taxon>Bacillati</taxon>
        <taxon>Actinomycetota</taxon>
        <taxon>Actinomycetes</taxon>
        <taxon>Mycobacteriales</taxon>
        <taxon>Nocardiaceae</taxon>
        <taxon>Prescottella</taxon>
    </lineage>
</organism>
<dbReference type="InterPro" id="IPR002347">
    <property type="entry name" value="SDR_fam"/>
</dbReference>
<comment type="similarity">
    <text evidence="1 3">Belongs to the short-chain dehydrogenases/reductases (SDR) family.</text>
</comment>
<dbReference type="PRINTS" id="PR00081">
    <property type="entry name" value="GDHRDH"/>
</dbReference>
<dbReference type="Gene3D" id="3.40.50.720">
    <property type="entry name" value="NAD(P)-binding Rossmann-like Domain"/>
    <property type="match status" value="1"/>
</dbReference>
<dbReference type="AlphaFoldDB" id="A0A438BG58"/>
<feature type="domain" description="Ketoreductase" evidence="4">
    <location>
        <begin position="7"/>
        <end position="195"/>
    </location>
</feature>
<dbReference type="PRINTS" id="PR00080">
    <property type="entry name" value="SDRFAMILY"/>
</dbReference>
<dbReference type="GO" id="GO:0016491">
    <property type="term" value="F:oxidoreductase activity"/>
    <property type="evidence" value="ECO:0007669"/>
    <property type="project" value="UniProtKB-KW"/>
</dbReference>
<dbReference type="PANTHER" id="PTHR43391:SF82">
    <property type="entry name" value="OXIDOREDUCTASE SADH-RELATED"/>
    <property type="match status" value="1"/>
</dbReference>
<dbReference type="SUPFAM" id="SSF51735">
    <property type="entry name" value="NAD(P)-binding Rossmann-fold domains"/>
    <property type="match status" value="1"/>
</dbReference>
<dbReference type="InterPro" id="IPR057326">
    <property type="entry name" value="KR_dom"/>
</dbReference>
<evidence type="ECO:0000256" key="1">
    <source>
        <dbReference type="ARBA" id="ARBA00006484"/>
    </source>
</evidence>
<accession>A0A438BG58</accession>